<dbReference type="FunFam" id="1.20.58.340:FF:000004">
    <property type="entry name" value="Magnesium transport protein CorA"/>
    <property type="match status" value="1"/>
</dbReference>
<keyword evidence="9 12" id="KW-0472">Membrane</keyword>
<keyword evidence="3 12" id="KW-0813">Transport</keyword>
<dbReference type="GO" id="GO:0050897">
    <property type="term" value="F:cobalt ion binding"/>
    <property type="evidence" value="ECO:0007669"/>
    <property type="project" value="TreeGrafter"/>
</dbReference>
<dbReference type="Proteomes" id="UP001156102">
    <property type="component" value="Unassembled WGS sequence"/>
</dbReference>
<evidence type="ECO:0000256" key="8">
    <source>
        <dbReference type="ARBA" id="ARBA00023065"/>
    </source>
</evidence>
<dbReference type="SUPFAM" id="SSF144083">
    <property type="entry name" value="Magnesium transport protein CorA, transmembrane region"/>
    <property type="match status" value="1"/>
</dbReference>
<dbReference type="InterPro" id="IPR045863">
    <property type="entry name" value="CorA_TM1_TM2"/>
</dbReference>
<dbReference type="Gene3D" id="3.30.460.20">
    <property type="entry name" value="CorA soluble domain-like"/>
    <property type="match status" value="1"/>
</dbReference>
<dbReference type="InterPro" id="IPR045861">
    <property type="entry name" value="CorA_cytoplasmic_dom"/>
</dbReference>
<keyword evidence="7 12" id="KW-1133">Transmembrane helix</keyword>
<evidence type="ECO:0000256" key="3">
    <source>
        <dbReference type="ARBA" id="ARBA00022448"/>
    </source>
</evidence>
<dbReference type="Pfam" id="PF01544">
    <property type="entry name" value="CorA"/>
    <property type="match status" value="1"/>
</dbReference>
<dbReference type="SUPFAM" id="SSF143865">
    <property type="entry name" value="CorA soluble domain-like"/>
    <property type="match status" value="1"/>
</dbReference>
<evidence type="ECO:0000256" key="10">
    <source>
        <dbReference type="ARBA" id="ARBA00034269"/>
    </source>
</evidence>
<dbReference type="PANTHER" id="PTHR46494">
    <property type="entry name" value="CORA FAMILY METAL ION TRANSPORTER (EUROFUNG)"/>
    <property type="match status" value="1"/>
</dbReference>
<keyword evidence="4 12" id="KW-1003">Cell membrane</keyword>
<evidence type="ECO:0000256" key="6">
    <source>
        <dbReference type="ARBA" id="ARBA00022842"/>
    </source>
</evidence>
<dbReference type="InterPro" id="IPR002523">
    <property type="entry name" value="MgTranspt_CorA/ZnTranspt_ZntB"/>
</dbReference>
<dbReference type="GO" id="GO:0015087">
    <property type="term" value="F:cobalt ion transmembrane transporter activity"/>
    <property type="evidence" value="ECO:0007669"/>
    <property type="project" value="UniProtKB-UniRule"/>
</dbReference>
<keyword evidence="5 12" id="KW-0812">Transmembrane</keyword>
<comment type="catalytic activity">
    <reaction evidence="10">
        <text>Mg(2+)(in) = Mg(2+)(out)</text>
        <dbReference type="Rhea" id="RHEA:29827"/>
        <dbReference type="ChEBI" id="CHEBI:18420"/>
    </reaction>
</comment>
<gene>
    <name evidence="12 13" type="primary">corA</name>
    <name evidence="13" type="ORF">NK662_04445</name>
</gene>
<evidence type="ECO:0000313" key="14">
    <source>
        <dbReference type="Proteomes" id="UP001156102"/>
    </source>
</evidence>
<comment type="subcellular location">
    <subcellularLocation>
        <location evidence="1">Cell membrane</location>
        <topology evidence="1">Multi-pass membrane protein</topology>
    </subcellularLocation>
    <subcellularLocation>
        <location evidence="12">Membrane</location>
        <topology evidence="12">Multi-pass membrane protein</topology>
    </subcellularLocation>
</comment>
<evidence type="ECO:0000256" key="5">
    <source>
        <dbReference type="ARBA" id="ARBA00022692"/>
    </source>
</evidence>
<dbReference type="GO" id="GO:0000287">
    <property type="term" value="F:magnesium ion binding"/>
    <property type="evidence" value="ECO:0007669"/>
    <property type="project" value="TreeGrafter"/>
</dbReference>
<evidence type="ECO:0000313" key="13">
    <source>
        <dbReference type="EMBL" id="MCP8967787.1"/>
    </source>
</evidence>
<keyword evidence="8 12" id="KW-0406">Ion transport</keyword>
<evidence type="ECO:0000256" key="12">
    <source>
        <dbReference type="RuleBase" id="RU362010"/>
    </source>
</evidence>
<feature type="transmembrane region" description="Helical" evidence="12">
    <location>
        <begin position="287"/>
        <end position="307"/>
    </location>
</feature>
<protein>
    <recommendedName>
        <fullName evidence="12">Magnesium transport protein CorA</fullName>
    </recommendedName>
</protein>
<dbReference type="GO" id="GO:0005886">
    <property type="term" value="C:plasma membrane"/>
    <property type="evidence" value="ECO:0007669"/>
    <property type="project" value="UniProtKB-SubCell"/>
</dbReference>
<accession>A0AA41X374</accession>
<dbReference type="EMBL" id="JANCLT010000002">
    <property type="protein sequence ID" value="MCP8967787.1"/>
    <property type="molecule type" value="Genomic_DNA"/>
</dbReference>
<evidence type="ECO:0000256" key="1">
    <source>
        <dbReference type="ARBA" id="ARBA00004651"/>
    </source>
</evidence>
<proteinExistence type="inferred from homology"/>
<evidence type="ECO:0000256" key="7">
    <source>
        <dbReference type="ARBA" id="ARBA00022989"/>
    </source>
</evidence>
<dbReference type="AlphaFoldDB" id="A0AA41X374"/>
<keyword evidence="6 12" id="KW-0460">Magnesium</keyword>
<dbReference type="GO" id="GO:0015095">
    <property type="term" value="F:magnesium ion transmembrane transporter activity"/>
    <property type="evidence" value="ECO:0007669"/>
    <property type="project" value="UniProtKB-UniRule"/>
</dbReference>
<dbReference type="RefSeq" id="WP_254757702.1">
    <property type="nucleotide sequence ID" value="NZ_JANCLT010000002.1"/>
</dbReference>
<reference evidence="13" key="1">
    <citation type="submission" date="2022-07" db="EMBL/GenBank/DDBJ databases">
        <authorList>
            <person name="Li W.-J."/>
            <person name="Deng Q.-Q."/>
        </authorList>
    </citation>
    <scope>NUCLEOTIDE SEQUENCE</scope>
    <source>
        <strain evidence="13">SYSU M60031</strain>
    </source>
</reference>
<evidence type="ECO:0000256" key="9">
    <source>
        <dbReference type="ARBA" id="ARBA00023136"/>
    </source>
</evidence>
<evidence type="ECO:0000256" key="4">
    <source>
        <dbReference type="ARBA" id="ARBA00022475"/>
    </source>
</evidence>
<organism evidence="13 14">
    <name type="scientific">Ectobacillus ponti</name>
    <dbReference type="NCBI Taxonomy" id="2961894"/>
    <lineage>
        <taxon>Bacteria</taxon>
        <taxon>Bacillati</taxon>
        <taxon>Bacillota</taxon>
        <taxon>Bacilli</taxon>
        <taxon>Bacillales</taxon>
        <taxon>Bacillaceae</taxon>
        <taxon>Ectobacillus</taxon>
    </lineage>
</organism>
<sequence length="315" mass="37115">MIRVLAVTGEHELLTGTSIELLQQPDISWYWVDFHVPTDEEIDLLRTYFQFHPLAVEDCLHFLQRAKLEYYEDYQFLVVHSVHPDTLEAREVDLFIGKNFVVSFHADKLGEMEAVWDYFRSMKQLSKKGPLDVAHKIIDKLVDMYFPIIYKIEERLQKLERGGLHPNLINETFDIRSDLLHLHHTVTPMRDLLYRMLESRHITIGQHKRAYFQDIYDHLIKLGQMIETNRAITADMRDNYISLNSYHMNSIMKTLTVITTIFMPLTFIAGVYGMNFDHMPELHWHNGYFMALGLMALSGIGMSLWFIKKGWFKGE</sequence>
<dbReference type="Gene3D" id="1.20.58.340">
    <property type="entry name" value="Magnesium transport protein CorA, transmembrane region"/>
    <property type="match status" value="2"/>
</dbReference>
<evidence type="ECO:0000256" key="11">
    <source>
        <dbReference type="ARBA" id="ARBA00045497"/>
    </source>
</evidence>
<dbReference type="CDD" id="cd12831">
    <property type="entry name" value="TmCorA-like_u2"/>
    <property type="match status" value="1"/>
</dbReference>
<dbReference type="PANTHER" id="PTHR46494:SF1">
    <property type="entry name" value="CORA FAMILY METAL ION TRANSPORTER (EUROFUNG)"/>
    <property type="match status" value="1"/>
</dbReference>
<comment type="function">
    <text evidence="11">Mediates influx of magnesium ions. Alternates between open and closed states. Activated by low cytoplasmic Mg(2+) levels. Inactive when cytoplasmic Mg(2+) levels are high.</text>
</comment>
<name>A0AA41X374_9BACI</name>
<keyword evidence="14" id="KW-1185">Reference proteome</keyword>
<dbReference type="InterPro" id="IPR004488">
    <property type="entry name" value="Mg/Co-transport_prot_CorA"/>
</dbReference>
<feature type="transmembrane region" description="Helical" evidence="12">
    <location>
        <begin position="255"/>
        <end position="275"/>
    </location>
</feature>
<evidence type="ECO:0000256" key="2">
    <source>
        <dbReference type="ARBA" id="ARBA00009765"/>
    </source>
</evidence>
<comment type="similarity">
    <text evidence="2 12">Belongs to the CorA metal ion transporter (MIT) (TC 1.A.35) family.</text>
</comment>
<comment type="caution">
    <text evidence="13">The sequence shown here is derived from an EMBL/GenBank/DDBJ whole genome shotgun (WGS) entry which is preliminary data.</text>
</comment>
<dbReference type="NCBIfam" id="TIGR00383">
    <property type="entry name" value="corA"/>
    <property type="match status" value="1"/>
</dbReference>